<proteinExistence type="predicted"/>
<dbReference type="EMBL" id="MU866116">
    <property type="protein sequence ID" value="KAK4179444.1"/>
    <property type="molecule type" value="Genomic_DNA"/>
</dbReference>
<evidence type="ECO:0000256" key="1">
    <source>
        <dbReference type="SAM" id="Phobius"/>
    </source>
</evidence>
<keyword evidence="1" id="KW-0812">Transmembrane</keyword>
<name>A0AAN6WCI7_9PEZI</name>
<evidence type="ECO:0000313" key="2">
    <source>
        <dbReference type="EMBL" id="KAK4179444.1"/>
    </source>
</evidence>
<accession>A0AAN6WCI7</accession>
<feature type="transmembrane region" description="Helical" evidence="1">
    <location>
        <begin position="48"/>
        <end position="71"/>
    </location>
</feature>
<reference evidence="2" key="2">
    <citation type="submission" date="2023-05" db="EMBL/GenBank/DDBJ databases">
        <authorList>
            <consortium name="Lawrence Berkeley National Laboratory"/>
            <person name="Steindorff A."/>
            <person name="Hensen N."/>
            <person name="Bonometti L."/>
            <person name="Westerberg I."/>
            <person name="Brannstrom I.O."/>
            <person name="Guillou S."/>
            <person name="Cros-Aarteil S."/>
            <person name="Calhoun S."/>
            <person name="Haridas S."/>
            <person name="Kuo A."/>
            <person name="Mondo S."/>
            <person name="Pangilinan J."/>
            <person name="Riley R."/>
            <person name="Labutti K."/>
            <person name="Andreopoulos B."/>
            <person name="Lipzen A."/>
            <person name="Chen C."/>
            <person name="Yanf M."/>
            <person name="Daum C."/>
            <person name="Ng V."/>
            <person name="Clum A."/>
            <person name="Ohm R."/>
            <person name="Martin F."/>
            <person name="Silar P."/>
            <person name="Natvig D."/>
            <person name="Lalanne C."/>
            <person name="Gautier V."/>
            <person name="Ament-Velasquez S.L."/>
            <person name="Kruys A."/>
            <person name="Hutchinson M.I."/>
            <person name="Powell A.J."/>
            <person name="Barry K."/>
            <person name="Miller A.N."/>
            <person name="Grigoriev I.V."/>
            <person name="Debuchy R."/>
            <person name="Gladieux P."/>
            <person name="Thoren M.H."/>
            <person name="Johannesson H."/>
        </authorList>
    </citation>
    <scope>NUCLEOTIDE SEQUENCE</scope>
    <source>
        <strain evidence="2">CBS 892.96</strain>
    </source>
</reference>
<protein>
    <submittedName>
        <fullName evidence="2">Uncharacterized protein</fullName>
    </submittedName>
</protein>
<gene>
    <name evidence="2" type="ORF">QBC36DRAFT_322451</name>
</gene>
<evidence type="ECO:0000313" key="3">
    <source>
        <dbReference type="Proteomes" id="UP001302321"/>
    </source>
</evidence>
<sequence>MAFRVCPALILFPSLFSLPFCRRPRLSHISFWHVAPSNQFHFLAVPSFISWAFPPLTYHLTLPIPFAYIGIFKRVKGWGRK</sequence>
<keyword evidence="3" id="KW-1185">Reference proteome</keyword>
<dbReference type="Proteomes" id="UP001302321">
    <property type="component" value="Unassembled WGS sequence"/>
</dbReference>
<organism evidence="2 3">
    <name type="scientific">Triangularia setosa</name>
    <dbReference type="NCBI Taxonomy" id="2587417"/>
    <lineage>
        <taxon>Eukaryota</taxon>
        <taxon>Fungi</taxon>
        <taxon>Dikarya</taxon>
        <taxon>Ascomycota</taxon>
        <taxon>Pezizomycotina</taxon>
        <taxon>Sordariomycetes</taxon>
        <taxon>Sordariomycetidae</taxon>
        <taxon>Sordariales</taxon>
        <taxon>Podosporaceae</taxon>
        <taxon>Triangularia</taxon>
    </lineage>
</organism>
<comment type="caution">
    <text evidence="2">The sequence shown here is derived from an EMBL/GenBank/DDBJ whole genome shotgun (WGS) entry which is preliminary data.</text>
</comment>
<keyword evidence="1" id="KW-0472">Membrane</keyword>
<reference evidence="2" key="1">
    <citation type="journal article" date="2023" name="Mol. Phylogenet. Evol.">
        <title>Genome-scale phylogeny and comparative genomics of the fungal order Sordariales.</title>
        <authorList>
            <person name="Hensen N."/>
            <person name="Bonometti L."/>
            <person name="Westerberg I."/>
            <person name="Brannstrom I.O."/>
            <person name="Guillou S."/>
            <person name="Cros-Aarteil S."/>
            <person name="Calhoun S."/>
            <person name="Haridas S."/>
            <person name="Kuo A."/>
            <person name="Mondo S."/>
            <person name="Pangilinan J."/>
            <person name="Riley R."/>
            <person name="LaButti K."/>
            <person name="Andreopoulos B."/>
            <person name="Lipzen A."/>
            <person name="Chen C."/>
            <person name="Yan M."/>
            <person name="Daum C."/>
            <person name="Ng V."/>
            <person name="Clum A."/>
            <person name="Steindorff A."/>
            <person name="Ohm R.A."/>
            <person name="Martin F."/>
            <person name="Silar P."/>
            <person name="Natvig D.O."/>
            <person name="Lalanne C."/>
            <person name="Gautier V."/>
            <person name="Ament-Velasquez S.L."/>
            <person name="Kruys A."/>
            <person name="Hutchinson M.I."/>
            <person name="Powell A.J."/>
            <person name="Barry K."/>
            <person name="Miller A.N."/>
            <person name="Grigoriev I.V."/>
            <person name="Debuchy R."/>
            <person name="Gladieux P."/>
            <person name="Hiltunen Thoren M."/>
            <person name="Johannesson H."/>
        </authorList>
    </citation>
    <scope>NUCLEOTIDE SEQUENCE</scope>
    <source>
        <strain evidence="2">CBS 892.96</strain>
    </source>
</reference>
<keyword evidence="1" id="KW-1133">Transmembrane helix</keyword>
<dbReference type="AlphaFoldDB" id="A0AAN6WCI7"/>